<evidence type="ECO:0000313" key="1">
    <source>
        <dbReference type="EMBL" id="PQJ58204.1"/>
    </source>
</evidence>
<evidence type="ECO:0008006" key="3">
    <source>
        <dbReference type="Google" id="ProtNLM"/>
    </source>
</evidence>
<comment type="caution">
    <text evidence="1">The sequence shown here is derived from an EMBL/GenBank/DDBJ whole genome shotgun (WGS) entry which is preliminary data.</text>
</comment>
<accession>A0A2S7V7M8</accession>
<dbReference type="RefSeq" id="WP_105025732.1">
    <property type="nucleotide sequence ID" value="NZ_MSCI01000003.1"/>
</dbReference>
<dbReference type="EMBL" id="MSCI01000003">
    <property type="protein sequence ID" value="PQJ58204.1"/>
    <property type="molecule type" value="Genomic_DNA"/>
</dbReference>
<keyword evidence="2" id="KW-1185">Reference proteome</keyword>
<dbReference type="SUPFAM" id="SSF53756">
    <property type="entry name" value="UDP-Glycosyltransferase/glycogen phosphorylase"/>
    <property type="match status" value="1"/>
</dbReference>
<organism evidence="1 2">
    <name type="scientific">Vibrio chagasii</name>
    <dbReference type="NCBI Taxonomy" id="170679"/>
    <lineage>
        <taxon>Bacteria</taxon>
        <taxon>Pseudomonadati</taxon>
        <taxon>Pseudomonadota</taxon>
        <taxon>Gammaproteobacteria</taxon>
        <taxon>Vibrionales</taxon>
        <taxon>Vibrionaceae</taxon>
        <taxon>Vibrio</taxon>
    </lineage>
</organism>
<reference evidence="1 2" key="1">
    <citation type="submission" date="2016-12" db="EMBL/GenBank/DDBJ databases">
        <title>Diversity of luminous bacteria.</title>
        <authorList>
            <person name="Yoshizawa S."/>
            <person name="Kogure K."/>
        </authorList>
    </citation>
    <scope>NUCLEOTIDE SEQUENCE [LARGE SCALE GENOMIC DNA]</scope>
    <source>
        <strain evidence="1 2">LC2-408</strain>
    </source>
</reference>
<dbReference type="Proteomes" id="UP000238707">
    <property type="component" value="Unassembled WGS sequence"/>
</dbReference>
<dbReference type="Gene3D" id="3.40.50.2000">
    <property type="entry name" value="Glycogen Phosphorylase B"/>
    <property type="match status" value="2"/>
</dbReference>
<protein>
    <recommendedName>
        <fullName evidence="3">Glycosyl transferase family 1 domain-containing protein</fullName>
    </recommendedName>
</protein>
<sequence>MNVLMLLKCNGLKYDDRVRKEALSLEKIGYKVCINVVENDNTKGSGFIFSERINYIKHSLITRRFIPGNKLLFVKMLELFFRVLPLTLKKNTIVWLHDPIMFVFVPYFYFIKKLGLVDKIVWDQHELPPEKFLNSKLLQPLYKFSMSLADVKIHANEERALYLNNKIEKEFDYEVLRNFIDEDFLSEEVMPLENDVASWLSQDEYYLLQSGAYESRNFSNVVSAICNKIKAKCVVVGGFDTEYISKLRSSYSNFDDYFFLVGMVDQIRLVDYIERAKASVIFYDDKEVNSLYCEPNRLYQAIGRGCPVIVGNNPTMKNIVERLSCGVVVSDSGNSPENIITAFLAFTHSDVCVTREAKKEFVWSAQSNVFSQFM</sequence>
<gene>
    <name evidence="1" type="ORF">BTO10_21045</name>
</gene>
<evidence type="ECO:0000313" key="2">
    <source>
        <dbReference type="Proteomes" id="UP000238707"/>
    </source>
</evidence>
<name>A0A2S7V7M8_9VIBR</name>
<proteinExistence type="predicted"/>
<dbReference type="AlphaFoldDB" id="A0A2S7V7M8"/>